<evidence type="ECO:0000313" key="3">
    <source>
        <dbReference type="Proteomes" id="UP000033551"/>
    </source>
</evidence>
<dbReference type="InterPro" id="IPR036291">
    <property type="entry name" value="NAD(P)-bd_dom_sf"/>
</dbReference>
<reference evidence="2 3" key="1">
    <citation type="submission" date="2015-02" db="EMBL/GenBank/DDBJ databases">
        <authorList>
            <person name="Ju K.-S."/>
            <person name="Doroghazi J.R."/>
            <person name="Metcalf W."/>
        </authorList>
    </citation>
    <scope>NUCLEOTIDE SEQUENCE [LARGE SCALE GENOMIC DNA]</scope>
    <source>
        <strain evidence="2 3">NRRL ISP-5550</strain>
    </source>
</reference>
<proteinExistence type="predicted"/>
<evidence type="ECO:0000313" key="2">
    <source>
        <dbReference type="EMBL" id="KJY32216.1"/>
    </source>
</evidence>
<dbReference type="AlphaFoldDB" id="A0A0F4JGV9"/>
<name>A0A0F4JGV9_9ACTN</name>
<feature type="non-terminal residue" evidence="2">
    <location>
        <position position="100"/>
    </location>
</feature>
<dbReference type="Pfam" id="PF07993">
    <property type="entry name" value="NAD_binding_4"/>
    <property type="match status" value="1"/>
</dbReference>
<organism evidence="2 3">
    <name type="scientific">Streptomyces katrae</name>
    <dbReference type="NCBI Taxonomy" id="68223"/>
    <lineage>
        <taxon>Bacteria</taxon>
        <taxon>Bacillati</taxon>
        <taxon>Actinomycetota</taxon>
        <taxon>Actinomycetes</taxon>
        <taxon>Kitasatosporales</taxon>
        <taxon>Streptomycetaceae</taxon>
        <taxon>Streptomyces</taxon>
    </lineage>
</organism>
<protein>
    <recommendedName>
        <fullName evidence="1">Thioester reductase (TE) domain-containing protein</fullName>
    </recommendedName>
</protein>
<dbReference type="OrthoDB" id="9810734at2"/>
<feature type="domain" description="Thioester reductase (TE)" evidence="1">
    <location>
        <begin position="5"/>
        <end position="75"/>
    </location>
</feature>
<accession>A0A0F4JGV9</accession>
<dbReference type="Proteomes" id="UP000033551">
    <property type="component" value="Unassembled WGS sequence"/>
</dbReference>
<dbReference type="EMBL" id="JZWV01000429">
    <property type="protein sequence ID" value="KJY32216.1"/>
    <property type="molecule type" value="Genomic_DNA"/>
</dbReference>
<comment type="caution">
    <text evidence="2">The sequence shown here is derived from an EMBL/GenBank/DDBJ whole genome shotgun (WGS) entry which is preliminary data.</text>
</comment>
<dbReference type="SUPFAM" id="SSF51735">
    <property type="entry name" value="NAD(P)-binding Rossmann-fold domains"/>
    <property type="match status" value="1"/>
</dbReference>
<evidence type="ECO:0000259" key="1">
    <source>
        <dbReference type="Pfam" id="PF07993"/>
    </source>
</evidence>
<keyword evidence="3" id="KW-1185">Reference proteome</keyword>
<sequence length="100" mass="10765">MRIVEGDLGTLDADELAAATGGVRELIHAAAEVRHYGPDDRYATNNVAPTSLLARLALDRGWRMAHMSTLSAVGPAPGDGPLVTLREEDFDRGENFDSPY</sequence>
<gene>
    <name evidence="2" type="ORF">VR44_16385</name>
</gene>
<dbReference type="InterPro" id="IPR013120">
    <property type="entry name" value="FAR_NAD-bd"/>
</dbReference>
<dbReference type="Gene3D" id="3.40.50.720">
    <property type="entry name" value="NAD(P)-binding Rossmann-like Domain"/>
    <property type="match status" value="1"/>
</dbReference>